<keyword evidence="5" id="KW-0175">Coiled coil</keyword>
<protein>
    <submittedName>
        <fullName evidence="8">Uncharacterized protein</fullName>
    </submittedName>
</protein>
<evidence type="ECO:0000256" key="6">
    <source>
        <dbReference type="ARBA" id="ARBA00023121"/>
    </source>
</evidence>
<dbReference type="GO" id="GO:0008289">
    <property type="term" value="F:lipid binding"/>
    <property type="evidence" value="ECO:0007669"/>
    <property type="project" value="UniProtKB-KW"/>
</dbReference>
<dbReference type="OrthoDB" id="10628888at2759"/>
<evidence type="ECO:0000256" key="5">
    <source>
        <dbReference type="ARBA" id="ARBA00023054"/>
    </source>
</evidence>
<dbReference type="AlphaFoldDB" id="A0A811L0Q3"/>
<evidence type="ECO:0000256" key="1">
    <source>
        <dbReference type="ARBA" id="ARBA00004613"/>
    </source>
</evidence>
<name>A0A811L0Q3_9BILA</name>
<evidence type="ECO:0000256" key="2">
    <source>
        <dbReference type="ARBA" id="ARBA00006648"/>
    </source>
</evidence>
<reference evidence="8" key="1">
    <citation type="submission" date="2020-09" db="EMBL/GenBank/DDBJ databases">
        <authorList>
            <person name="Kikuchi T."/>
        </authorList>
    </citation>
    <scope>NUCLEOTIDE SEQUENCE</scope>
    <source>
        <strain evidence="8">SH1</strain>
    </source>
</reference>
<organism evidence="8 9">
    <name type="scientific">Bursaphelenchus okinawaensis</name>
    <dbReference type="NCBI Taxonomy" id="465554"/>
    <lineage>
        <taxon>Eukaryota</taxon>
        <taxon>Metazoa</taxon>
        <taxon>Ecdysozoa</taxon>
        <taxon>Nematoda</taxon>
        <taxon>Chromadorea</taxon>
        <taxon>Rhabditida</taxon>
        <taxon>Tylenchina</taxon>
        <taxon>Tylenchomorpha</taxon>
        <taxon>Aphelenchoidea</taxon>
        <taxon>Aphelenchoididae</taxon>
        <taxon>Bursaphelenchus</taxon>
    </lineage>
</organism>
<keyword evidence="6" id="KW-0446">Lipid-binding</keyword>
<dbReference type="GO" id="GO:0005576">
    <property type="term" value="C:extracellular region"/>
    <property type="evidence" value="ECO:0007669"/>
    <property type="project" value="UniProtKB-SubCell"/>
</dbReference>
<keyword evidence="3" id="KW-0964">Secreted</keyword>
<dbReference type="Proteomes" id="UP000614601">
    <property type="component" value="Unassembled WGS sequence"/>
</dbReference>
<comment type="similarity">
    <text evidence="2">Belongs to the fatty-acid and retinol-binding protein (FARBP) family.</text>
</comment>
<gene>
    <name evidence="8" type="ORF">BOKJ2_LOCUS9726</name>
</gene>
<evidence type="ECO:0000256" key="7">
    <source>
        <dbReference type="SAM" id="SignalP"/>
    </source>
</evidence>
<comment type="subcellular location">
    <subcellularLocation>
        <location evidence="1">Secreted</location>
    </subcellularLocation>
</comment>
<dbReference type="Gene3D" id="1.20.120.1100">
    <property type="match status" value="1"/>
</dbReference>
<dbReference type="InterPro" id="IPR008632">
    <property type="entry name" value="Gp-FAR-1"/>
</dbReference>
<feature type="chain" id="PRO_5035595240" evidence="7">
    <location>
        <begin position="22"/>
        <end position="167"/>
    </location>
</feature>
<evidence type="ECO:0000313" key="9">
    <source>
        <dbReference type="Proteomes" id="UP000614601"/>
    </source>
</evidence>
<evidence type="ECO:0000256" key="3">
    <source>
        <dbReference type="ARBA" id="ARBA00022525"/>
    </source>
</evidence>
<keyword evidence="9" id="KW-1185">Reference proteome</keyword>
<sequence>MFSKGLFVVLALACVIAPANGQSLLSLLPAQLQSLLPSSAISPLTQLTPKDIQVVQAMIQQFPSFTSIQQLLETLQLNSPTLSAMLNQAIAEGKTVLAETEPMLTPQTQQFLQQLLGIGQGAAQQALQLAQSQPPAVTANLQSTFPNLASLASTPVAQQTLPLLLPS</sequence>
<dbReference type="EMBL" id="CAJFDH010000005">
    <property type="protein sequence ID" value="CAD5222602.1"/>
    <property type="molecule type" value="Genomic_DNA"/>
</dbReference>
<dbReference type="EMBL" id="CAJFCW020000005">
    <property type="protein sequence ID" value="CAG9116566.1"/>
    <property type="molecule type" value="Genomic_DNA"/>
</dbReference>
<dbReference type="Proteomes" id="UP000783686">
    <property type="component" value="Unassembled WGS sequence"/>
</dbReference>
<evidence type="ECO:0000313" key="8">
    <source>
        <dbReference type="EMBL" id="CAD5222602.1"/>
    </source>
</evidence>
<keyword evidence="4 7" id="KW-0732">Signal</keyword>
<accession>A0A811L0Q3</accession>
<comment type="caution">
    <text evidence="8">The sequence shown here is derived from an EMBL/GenBank/DDBJ whole genome shotgun (WGS) entry which is preliminary data.</text>
</comment>
<dbReference type="Pfam" id="PF05823">
    <property type="entry name" value="Gp-FAR-1"/>
    <property type="match status" value="1"/>
</dbReference>
<proteinExistence type="inferred from homology"/>
<evidence type="ECO:0000256" key="4">
    <source>
        <dbReference type="ARBA" id="ARBA00022729"/>
    </source>
</evidence>
<feature type="signal peptide" evidence="7">
    <location>
        <begin position="1"/>
        <end position="21"/>
    </location>
</feature>